<dbReference type="InterPro" id="IPR050109">
    <property type="entry name" value="HTH-type_TetR-like_transc_reg"/>
</dbReference>
<dbReference type="PROSITE" id="PS50977">
    <property type="entry name" value="HTH_TETR_2"/>
    <property type="match status" value="1"/>
</dbReference>
<gene>
    <name evidence="5" type="ORF">D7D52_30065</name>
</gene>
<dbReference type="GO" id="GO:0003700">
    <property type="term" value="F:DNA-binding transcription factor activity"/>
    <property type="evidence" value="ECO:0007669"/>
    <property type="project" value="TreeGrafter"/>
</dbReference>
<dbReference type="InterPro" id="IPR041490">
    <property type="entry name" value="KstR2_TetR_C"/>
</dbReference>
<protein>
    <submittedName>
        <fullName evidence="5">TetR/AcrR family transcriptional regulator</fullName>
    </submittedName>
</protein>
<evidence type="ECO:0000256" key="2">
    <source>
        <dbReference type="PROSITE-ProRule" id="PRU00335"/>
    </source>
</evidence>
<dbReference type="Gene3D" id="1.10.357.10">
    <property type="entry name" value="Tetracycline Repressor, domain 2"/>
    <property type="match status" value="1"/>
</dbReference>
<organism evidence="5 6">
    <name type="scientific">Nocardia yunnanensis</name>
    <dbReference type="NCBI Taxonomy" id="2382165"/>
    <lineage>
        <taxon>Bacteria</taxon>
        <taxon>Bacillati</taxon>
        <taxon>Actinomycetota</taxon>
        <taxon>Actinomycetes</taxon>
        <taxon>Mycobacteriales</taxon>
        <taxon>Nocardiaceae</taxon>
        <taxon>Nocardia</taxon>
    </lineage>
</organism>
<evidence type="ECO:0000259" key="4">
    <source>
        <dbReference type="PROSITE" id="PS50977"/>
    </source>
</evidence>
<evidence type="ECO:0000256" key="1">
    <source>
        <dbReference type="ARBA" id="ARBA00023125"/>
    </source>
</evidence>
<dbReference type="InterPro" id="IPR036271">
    <property type="entry name" value="Tet_transcr_reg_TetR-rel_C_sf"/>
</dbReference>
<feature type="domain" description="HTH tetR-type" evidence="4">
    <location>
        <begin position="14"/>
        <end position="74"/>
    </location>
</feature>
<dbReference type="SUPFAM" id="SSF46689">
    <property type="entry name" value="Homeodomain-like"/>
    <property type="match status" value="1"/>
</dbReference>
<accession>A0A386ZIL2</accession>
<dbReference type="PRINTS" id="PR00455">
    <property type="entry name" value="HTHTETR"/>
</dbReference>
<dbReference type="InterPro" id="IPR009057">
    <property type="entry name" value="Homeodomain-like_sf"/>
</dbReference>
<evidence type="ECO:0000256" key="3">
    <source>
        <dbReference type="SAM" id="MobiDB-lite"/>
    </source>
</evidence>
<dbReference type="AlphaFoldDB" id="A0A386ZIL2"/>
<dbReference type="KEGG" id="nyu:D7D52_30065"/>
<keyword evidence="1 2" id="KW-0238">DNA-binding</keyword>
<dbReference type="GO" id="GO:0000976">
    <property type="term" value="F:transcription cis-regulatory region binding"/>
    <property type="evidence" value="ECO:0007669"/>
    <property type="project" value="TreeGrafter"/>
</dbReference>
<dbReference type="InterPro" id="IPR001647">
    <property type="entry name" value="HTH_TetR"/>
</dbReference>
<feature type="region of interest" description="Disordered" evidence="3">
    <location>
        <begin position="202"/>
        <end position="221"/>
    </location>
</feature>
<feature type="DNA-binding region" description="H-T-H motif" evidence="2">
    <location>
        <begin position="37"/>
        <end position="56"/>
    </location>
</feature>
<reference evidence="5 6" key="1">
    <citation type="submission" date="2018-09" db="EMBL/GenBank/DDBJ databases">
        <title>Nocardia yunnanensis sp. nov., an actinomycete isolated from a soil sample.</title>
        <authorList>
            <person name="Zhang J."/>
        </authorList>
    </citation>
    <scope>NUCLEOTIDE SEQUENCE [LARGE SCALE GENOMIC DNA]</scope>
    <source>
        <strain evidence="5 6">CFHS0054</strain>
    </source>
</reference>
<dbReference type="Pfam" id="PF17932">
    <property type="entry name" value="TetR_C_24"/>
    <property type="match status" value="1"/>
</dbReference>
<keyword evidence="6" id="KW-1185">Reference proteome</keyword>
<dbReference type="EMBL" id="CP032568">
    <property type="protein sequence ID" value="AYF77361.1"/>
    <property type="molecule type" value="Genomic_DNA"/>
</dbReference>
<dbReference type="Pfam" id="PF00440">
    <property type="entry name" value="TetR_N"/>
    <property type="match status" value="1"/>
</dbReference>
<dbReference type="SUPFAM" id="SSF48498">
    <property type="entry name" value="Tetracyclin repressor-like, C-terminal domain"/>
    <property type="match status" value="1"/>
</dbReference>
<proteinExistence type="predicted"/>
<evidence type="ECO:0000313" key="5">
    <source>
        <dbReference type="EMBL" id="AYF77361.1"/>
    </source>
</evidence>
<dbReference type="Proteomes" id="UP000267164">
    <property type="component" value="Chromosome"/>
</dbReference>
<dbReference type="OrthoDB" id="1669699at2"/>
<sequence>MTGHVDRRSAALPAVTKADVREAALTLFAERGYHGTSLRDVANALGLRTPSLYAHIDSKQSLLAEIVAETLDQVVSEFDEVLARTSDPVEQVWEATRVYALHHATHRREALVVNQDTVHLDEPTLTAAQQLRRRHEHSFRQLIIDGTGLGVFTVAAPKLASFAIMEMCVSIARWFREDGDIGADEVARQYAGYALDIAGASRESRPAAAVPALGAPARTHD</sequence>
<feature type="compositionally biased region" description="Low complexity" evidence="3">
    <location>
        <begin position="206"/>
        <end position="221"/>
    </location>
</feature>
<evidence type="ECO:0000313" key="6">
    <source>
        <dbReference type="Proteomes" id="UP000267164"/>
    </source>
</evidence>
<dbReference type="PANTHER" id="PTHR30055:SF200">
    <property type="entry name" value="HTH-TYPE TRANSCRIPTIONAL REPRESSOR BDCR"/>
    <property type="match status" value="1"/>
</dbReference>
<dbReference type="RefSeq" id="WP_120741751.1">
    <property type="nucleotide sequence ID" value="NZ_CP032568.1"/>
</dbReference>
<dbReference type="PANTHER" id="PTHR30055">
    <property type="entry name" value="HTH-TYPE TRANSCRIPTIONAL REGULATOR RUTR"/>
    <property type="match status" value="1"/>
</dbReference>
<name>A0A386ZIL2_9NOCA</name>